<evidence type="ECO:0000313" key="11">
    <source>
        <dbReference type="Proteomes" id="UP000053317"/>
    </source>
</evidence>
<keyword evidence="3" id="KW-0285">Flavoprotein</keyword>
<evidence type="ECO:0000256" key="1">
    <source>
        <dbReference type="ARBA" id="ARBA00001974"/>
    </source>
</evidence>
<feature type="domain" description="Prenylcysteine lyase" evidence="9">
    <location>
        <begin position="543"/>
        <end position="575"/>
    </location>
</feature>
<accession>A0A0G2F327</accession>
<dbReference type="PANTHER" id="PTHR15944:SF0">
    <property type="entry name" value="PRENYLCYSTEINE LYASE DOMAIN-CONTAINING PROTEIN"/>
    <property type="match status" value="1"/>
</dbReference>
<dbReference type="EMBL" id="LCWF01000002">
    <property type="protein sequence ID" value="KKY29192.1"/>
    <property type="molecule type" value="Genomic_DNA"/>
</dbReference>
<keyword evidence="4 8" id="KW-0732">Signal</keyword>
<dbReference type="InterPro" id="IPR017046">
    <property type="entry name" value="Prenylcysteine_Oxase1"/>
</dbReference>
<dbReference type="Pfam" id="PF07156">
    <property type="entry name" value="Prenylcys_lyase"/>
    <property type="match status" value="2"/>
</dbReference>
<evidence type="ECO:0000256" key="3">
    <source>
        <dbReference type="ARBA" id="ARBA00022630"/>
    </source>
</evidence>
<evidence type="ECO:0000259" key="9">
    <source>
        <dbReference type="Pfam" id="PF07156"/>
    </source>
</evidence>
<dbReference type="Pfam" id="PF13450">
    <property type="entry name" value="NAD_binding_8"/>
    <property type="match status" value="1"/>
</dbReference>
<dbReference type="Proteomes" id="UP000053317">
    <property type="component" value="Unassembled WGS sequence"/>
</dbReference>
<feature type="domain" description="Prenylcysteine lyase" evidence="9">
    <location>
        <begin position="159"/>
        <end position="524"/>
    </location>
</feature>
<reference evidence="10 11" key="1">
    <citation type="submission" date="2015-05" db="EMBL/GenBank/DDBJ databases">
        <title>Distinctive expansion of gene families associated with plant cell wall degradation and secondary metabolism in the genomes of grapevine trunk pathogens.</title>
        <authorList>
            <person name="Lawrence D.P."/>
            <person name="Travadon R."/>
            <person name="Rolshausen P.E."/>
            <person name="Baumgartner K."/>
        </authorList>
    </citation>
    <scope>NUCLEOTIDE SEQUENCE [LARGE SCALE GENOMIC DNA]</scope>
    <source>
        <strain evidence="10">UCRPC4</strain>
    </source>
</reference>
<proteinExistence type="inferred from homology"/>
<organism evidence="10 11">
    <name type="scientific">Phaeomoniella chlamydospora</name>
    <name type="common">Phaeoacremonium chlamydosporum</name>
    <dbReference type="NCBI Taxonomy" id="158046"/>
    <lineage>
        <taxon>Eukaryota</taxon>
        <taxon>Fungi</taxon>
        <taxon>Dikarya</taxon>
        <taxon>Ascomycota</taxon>
        <taxon>Pezizomycotina</taxon>
        <taxon>Eurotiomycetes</taxon>
        <taxon>Chaetothyriomycetidae</taxon>
        <taxon>Phaeomoniellales</taxon>
        <taxon>Phaeomoniellaceae</taxon>
        <taxon>Phaeomoniella</taxon>
    </lineage>
</organism>
<comment type="cofactor">
    <cofactor evidence="1">
        <name>FAD</name>
        <dbReference type="ChEBI" id="CHEBI:57692"/>
    </cofactor>
</comment>
<dbReference type="OrthoDB" id="437369at2759"/>
<evidence type="ECO:0000256" key="4">
    <source>
        <dbReference type="ARBA" id="ARBA00022729"/>
    </source>
</evidence>
<keyword evidence="11" id="KW-1185">Reference proteome</keyword>
<dbReference type="InterPro" id="IPR010795">
    <property type="entry name" value="Prenylcys_lyase"/>
</dbReference>
<comment type="similarity">
    <text evidence="2">Belongs to the prenylcysteine oxidase family.</text>
</comment>
<evidence type="ECO:0000256" key="6">
    <source>
        <dbReference type="ARBA" id="ARBA00023002"/>
    </source>
</evidence>
<evidence type="ECO:0000256" key="8">
    <source>
        <dbReference type="SAM" id="SignalP"/>
    </source>
</evidence>
<reference evidence="10 11" key="2">
    <citation type="submission" date="2015-05" db="EMBL/GenBank/DDBJ databases">
        <authorList>
            <person name="Morales-Cruz A."/>
            <person name="Amrine K.C."/>
            <person name="Cantu D."/>
        </authorList>
    </citation>
    <scope>NUCLEOTIDE SEQUENCE [LARGE SCALE GENOMIC DNA]</scope>
    <source>
        <strain evidence="10">UCRPC4</strain>
    </source>
</reference>
<keyword evidence="6" id="KW-0560">Oxidoreductase</keyword>
<evidence type="ECO:0000256" key="2">
    <source>
        <dbReference type="ARBA" id="ARBA00009967"/>
    </source>
</evidence>
<evidence type="ECO:0000256" key="7">
    <source>
        <dbReference type="ARBA" id="ARBA00023180"/>
    </source>
</evidence>
<dbReference type="GO" id="GO:0001735">
    <property type="term" value="F:prenylcysteine oxidase activity"/>
    <property type="evidence" value="ECO:0007669"/>
    <property type="project" value="InterPro"/>
</dbReference>
<dbReference type="AlphaFoldDB" id="A0A0G2F327"/>
<dbReference type="GO" id="GO:0030327">
    <property type="term" value="P:prenylated protein catabolic process"/>
    <property type="evidence" value="ECO:0007669"/>
    <property type="project" value="TreeGrafter"/>
</dbReference>
<dbReference type="InterPro" id="IPR036188">
    <property type="entry name" value="FAD/NAD-bd_sf"/>
</dbReference>
<name>A0A0G2F327_PHACM</name>
<keyword evidence="5" id="KW-0274">FAD</keyword>
<dbReference type="Gene3D" id="3.50.50.60">
    <property type="entry name" value="FAD/NAD(P)-binding domain"/>
    <property type="match status" value="1"/>
</dbReference>
<gene>
    <name evidence="10" type="ORF">UCRPC4_g00098</name>
</gene>
<feature type="chain" id="PRO_5002543869" evidence="8">
    <location>
        <begin position="20"/>
        <end position="581"/>
    </location>
</feature>
<sequence>MQVPLLLYIALHLLTCAAGDLPQGAQIPFSEKTLQDNFTGDQATRIAIIGAGAAGSSSAYHLRKFANDNGLPINITIYEKSSYIGGRSTTVNVLDDPAYPVELGASIFVRVNELLYNTATEFGLPTDGALSEDDPDAEFALGVWDGTEFAYKQSSGGTGWWDIAKLLWRYGLAPIRTQKLMNSTVSAFLNMYREPLFPWTSLTAATEQAGLLDFTAATGWQSLIKNGIGEKWAREIIQGSTRVNYGQNLVTIHGLETMVCMATDDAMSIRGGNWRIFEGMAKASNAVINLNAAVTSIEASKNEHGQKLYTIESQSTSDVGDSLTMTSSSHYDIVILAAPLQFANISITSSTSTPALKHTPDKVPYVALHVTLLATPHRISPTFFNIPPSKDGSAATSTVPAMVITTLPKSANKSATEIGPDGVGPAGFWSVNHLRSIPPDPYNNLTQPLHVYKIFSPTPINAKFLSSMFNIPYISNPPTPNDKHQDSDPISLLPSSHLPWYHTHLWHSYPYLYPRVTFEELRLDADADAALNHDKQSSSSNDIKGSLWYTSGIESFISTMETSALMGKNIAELIGRGLLVE</sequence>
<dbReference type="PIRSF" id="PIRSF036292">
    <property type="entry name" value="Prenylcysteine_oxidase"/>
    <property type="match status" value="1"/>
</dbReference>
<feature type="signal peptide" evidence="8">
    <location>
        <begin position="1"/>
        <end position="19"/>
    </location>
</feature>
<dbReference type="SUPFAM" id="SSF51905">
    <property type="entry name" value="FAD/NAD(P)-binding domain"/>
    <property type="match status" value="1"/>
</dbReference>
<protein>
    <submittedName>
        <fullName evidence="10">Putative prenylcysteine</fullName>
    </submittedName>
</protein>
<keyword evidence="7" id="KW-0325">Glycoprotein</keyword>
<comment type="caution">
    <text evidence="10">The sequence shown here is derived from an EMBL/GenBank/DDBJ whole genome shotgun (WGS) entry which is preliminary data.</text>
</comment>
<evidence type="ECO:0000313" key="10">
    <source>
        <dbReference type="EMBL" id="KKY29192.1"/>
    </source>
</evidence>
<dbReference type="PANTHER" id="PTHR15944">
    <property type="entry name" value="FARNESYLCYSTEINE LYASE"/>
    <property type="match status" value="1"/>
</dbReference>
<evidence type="ECO:0000256" key="5">
    <source>
        <dbReference type="ARBA" id="ARBA00022827"/>
    </source>
</evidence>
<dbReference type="GO" id="GO:0030328">
    <property type="term" value="P:prenylcysteine catabolic process"/>
    <property type="evidence" value="ECO:0007669"/>
    <property type="project" value="InterPro"/>
</dbReference>